<dbReference type="Proteomes" id="UP000823561">
    <property type="component" value="Chromosome 1"/>
</dbReference>
<reference evidence="2 3" key="1">
    <citation type="submission" date="2020-10" db="EMBL/GenBank/DDBJ databases">
        <title>Chromosome-scale genome assembly of the Allis shad, Alosa alosa.</title>
        <authorList>
            <person name="Margot Z."/>
            <person name="Christophe K."/>
            <person name="Cabau C."/>
            <person name="Louis A."/>
            <person name="Berthelot C."/>
            <person name="Parey E."/>
            <person name="Roest Crollius H."/>
            <person name="Montfort J."/>
            <person name="Robinson-Rechavi M."/>
            <person name="Bucao C."/>
            <person name="Bouchez O."/>
            <person name="Gislard M."/>
            <person name="Lluch J."/>
            <person name="Milhes M."/>
            <person name="Lampietro C."/>
            <person name="Lopez Roques C."/>
            <person name="Donnadieu C."/>
            <person name="Braasch I."/>
            <person name="Desvignes T."/>
            <person name="Postlethwait J."/>
            <person name="Bobe J."/>
            <person name="Guiguen Y."/>
        </authorList>
    </citation>
    <scope>NUCLEOTIDE SEQUENCE [LARGE SCALE GENOMIC DNA]</scope>
    <source>
        <strain evidence="2">M-15738</strain>
        <tissue evidence="2">Blood</tissue>
    </source>
</reference>
<keyword evidence="3" id="KW-1185">Reference proteome</keyword>
<dbReference type="Pfam" id="PF12937">
    <property type="entry name" value="F-box-like"/>
    <property type="match status" value="1"/>
</dbReference>
<sequence>MASLMGETLFEISGQGPAPMKDYFHLQIAKSEVIWRWWKISLRSESTKPGEFRESHSDYLENSMLQSQVRVVFGSRIMQHTLALCEGHFDYLERLPRRLLLRIMTYLNLEDIAQLGQTSQAFRKLCGSNEFWEHTFRVHYNTVPAGVEMLASELGWKTVFFTSKLQLQKQISRRRQMTEEENCQDRTEHTIPSLSYISDNDRGDCTTLE</sequence>
<dbReference type="SUPFAM" id="SSF81383">
    <property type="entry name" value="F-box domain"/>
    <property type="match status" value="1"/>
</dbReference>
<evidence type="ECO:0000313" key="2">
    <source>
        <dbReference type="EMBL" id="KAG5286141.1"/>
    </source>
</evidence>
<dbReference type="PROSITE" id="PS50181">
    <property type="entry name" value="FBOX"/>
    <property type="match status" value="1"/>
</dbReference>
<dbReference type="AlphaFoldDB" id="A0AAV6HJM7"/>
<evidence type="ECO:0000259" key="1">
    <source>
        <dbReference type="PROSITE" id="PS50181"/>
    </source>
</evidence>
<gene>
    <name evidence="2" type="ORF">AALO_G00011370</name>
</gene>
<feature type="domain" description="F-box" evidence="1">
    <location>
        <begin position="89"/>
        <end position="135"/>
    </location>
</feature>
<accession>A0AAV6HJM7</accession>
<protein>
    <recommendedName>
        <fullName evidence="1">F-box domain-containing protein</fullName>
    </recommendedName>
</protein>
<evidence type="ECO:0000313" key="3">
    <source>
        <dbReference type="Proteomes" id="UP000823561"/>
    </source>
</evidence>
<proteinExistence type="predicted"/>
<organism evidence="2 3">
    <name type="scientific">Alosa alosa</name>
    <name type="common">allis shad</name>
    <dbReference type="NCBI Taxonomy" id="278164"/>
    <lineage>
        <taxon>Eukaryota</taxon>
        <taxon>Metazoa</taxon>
        <taxon>Chordata</taxon>
        <taxon>Craniata</taxon>
        <taxon>Vertebrata</taxon>
        <taxon>Euteleostomi</taxon>
        <taxon>Actinopterygii</taxon>
        <taxon>Neopterygii</taxon>
        <taxon>Teleostei</taxon>
        <taxon>Clupei</taxon>
        <taxon>Clupeiformes</taxon>
        <taxon>Clupeoidei</taxon>
        <taxon>Clupeidae</taxon>
        <taxon>Alosa</taxon>
    </lineage>
</organism>
<dbReference type="EMBL" id="JADWDJ010000001">
    <property type="protein sequence ID" value="KAG5286141.1"/>
    <property type="molecule type" value="Genomic_DNA"/>
</dbReference>
<name>A0AAV6HJM7_9TELE</name>
<comment type="caution">
    <text evidence="2">The sequence shown here is derived from an EMBL/GenBank/DDBJ whole genome shotgun (WGS) entry which is preliminary data.</text>
</comment>
<dbReference type="SMART" id="SM00256">
    <property type="entry name" value="FBOX"/>
    <property type="match status" value="1"/>
</dbReference>
<dbReference type="InterPro" id="IPR036047">
    <property type="entry name" value="F-box-like_dom_sf"/>
</dbReference>
<dbReference type="InterPro" id="IPR001810">
    <property type="entry name" value="F-box_dom"/>
</dbReference>
<dbReference type="Gene3D" id="1.20.1280.50">
    <property type="match status" value="1"/>
</dbReference>